<dbReference type="Pfam" id="PF12833">
    <property type="entry name" value="HTH_18"/>
    <property type="match status" value="1"/>
</dbReference>
<dbReference type="eggNOG" id="COG2207">
    <property type="taxonomic scope" value="Bacteria"/>
</dbReference>
<evidence type="ECO:0000256" key="3">
    <source>
        <dbReference type="ARBA" id="ARBA00023163"/>
    </source>
</evidence>
<dbReference type="EMBL" id="AVPE01000009">
    <property type="protein sequence ID" value="KGX91657.1"/>
    <property type="molecule type" value="Genomic_DNA"/>
</dbReference>
<evidence type="ECO:0000313" key="6">
    <source>
        <dbReference type="Proteomes" id="UP000030528"/>
    </source>
</evidence>
<dbReference type="SUPFAM" id="SSF51215">
    <property type="entry name" value="Regulatory protein AraC"/>
    <property type="match status" value="1"/>
</dbReference>
<dbReference type="GO" id="GO:0003700">
    <property type="term" value="F:DNA-binding transcription factor activity"/>
    <property type="evidence" value="ECO:0007669"/>
    <property type="project" value="InterPro"/>
</dbReference>
<dbReference type="InterPro" id="IPR020449">
    <property type="entry name" value="Tscrpt_reg_AraC-type_HTH"/>
</dbReference>
<gene>
    <name evidence="5" type="ORF">N781_04085</name>
</gene>
<keyword evidence="6" id="KW-1185">Reference proteome</keyword>
<dbReference type="AlphaFoldDB" id="A0A0A5I743"/>
<dbReference type="Proteomes" id="UP000030528">
    <property type="component" value="Unassembled WGS sequence"/>
</dbReference>
<keyword evidence="2" id="KW-0238">DNA-binding</keyword>
<reference evidence="5 6" key="1">
    <citation type="submission" date="2013-08" db="EMBL/GenBank/DDBJ databases">
        <authorList>
            <person name="Huang J."/>
            <person name="Wang G."/>
        </authorList>
    </citation>
    <scope>NUCLEOTIDE SEQUENCE [LARGE SCALE GENOMIC DNA]</scope>
    <source>
        <strain evidence="5 6">JSM 076056</strain>
    </source>
</reference>
<dbReference type="PANTHER" id="PTHR43280:SF28">
    <property type="entry name" value="HTH-TYPE TRANSCRIPTIONAL ACTIVATOR RHAS"/>
    <property type="match status" value="1"/>
</dbReference>
<dbReference type="PROSITE" id="PS01124">
    <property type="entry name" value="HTH_ARAC_FAMILY_2"/>
    <property type="match status" value="1"/>
</dbReference>
<feature type="domain" description="HTH araC/xylS-type" evidence="4">
    <location>
        <begin position="122"/>
        <end position="220"/>
    </location>
</feature>
<dbReference type="Gene3D" id="1.10.10.60">
    <property type="entry name" value="Homeodomain-like"/>
    <property type="match status" value="2"/>
</dbReference>
<dbReference type="PRINTS" id="PR00032">
    <property type="entry name" value="HTHARAC"/>
</dbReference>
<dbReference type="InterPro" id="IPR037923">
    <property type="entry name" value="HTH-like"/>
</dbReference>
<organism evidence="5 6">
    <name type="scientific">Pontibacillus halophilus JSM 076056 = DSM 19796</name>
    <dbReference type="NCBI Taxonomy" id="1385510"/>
    <lineage>
        <taxon>Bacteria</taxon>
        <taxon>Bacillati</taxon>
        <taxon>Bacillota</taxon>
        <taxon>Bacilli</taxon>
        <taxon>Bacillales</taxon>
        <taxon>Bacillaceae</taxon>
        <taxon>Pontibacillus</taxon>
    </lineage>
</organism>
<name>A0A0A5I743_9BACI</name>
<keyword evidence="1" id="KW-0805">Transcription regulation</keyword>
<protein>
    <submittedName>
        <fullName evidence="5">AraC family transcriptional regulator</fullName>
    </submittedName>
</protein>
<keyword evidence="3" id="KW-0804">Transcription</keyword>
<comment type="caution">
    <text evidence="5">The sequence shown here is derived from an EMBL/GenBank/DDBJ whole genome shotgun (WGS) entry which is preliminary data.</text>
</comment>
<dbReference type="PANTHER" id="PTHR43280">
    <property type="entry name" value="ARAC-FAMILY TRANSCRIPTIONAL REGULATOR"/>
    <property type="match status" value="1"/>
</dbReference>
<evidence type="ECO:0000259" key="4">
    <source>
        <dbReference type="PROSITE" id="PS01124"/>
    </source>
</evidence>
<dbReference type="SUPFAM" id="SSF46689">
    <property type="entry name" value="Homeodomain-like"/>
    <property type="match status" value="2"/>
</dbReference>
<dbReference type="STRING" id="1385510.GCA_000425205_02259"/>
<dbReference type="InterPro" id="IPR018060">
    <property type="entry name" value="HTH_AraC"/>
</dbReference>
<dbReference type="Pfam" id="PF02311">
    <property type="entry name" value="AraC_binding"/>
    <property type="match status" value="1"/>
</dbReference>
<dbReference type="InterPro" id="IPR009057">
    <property type="entry name" value="Homeodomain-like_sf"/>
</dbReference>
<evidence type="ECO:0000313" key="5">
    <source>
        <dbReference type="EMBL" id="KGX91657.1"/>
    </source>
</evidence>
<evidence type="ECO:0000256" key="1">
    <source>
        <dbReference type="ARBA" id="ARBA00023015"/>
    </source>
</evidence>
<sequence length="229" mass="26253">MDINGDTHILTPGQGFIVNIPGNYRYYLPDDSNRWEFMYITLYGDVVKHYWNEIQKDIGYILHFQPDSEPVTYLLKLLQSATAKEISNAHQASGLAYQFTMNLVTYCTSLEKRLSQWPEEIVEASMFANNHYGEDIGPDDMAIASGMSRYHFTRQFKHYTNATPIQYLTDIRIKKAKELLLNTKYSAEDIAKLTGYKNANYFNKVFKKVTGTSPGKFRTEGQPSPPMGT</sequence>
<evidence type="ECO:0000256" key="2">
    <source>
        <dbReference type="ARBA" id="ARBA00023125"/>
    </source>
</evidence>
<dbReference type="GO" id="GO:0043565">
    <property type="term" value="F:sequence-specific DNA binding"/>
    <property type="evidence" value="ECO:0007669"/>
    <property type="project" value="InterPro"/>
</dbReference>
<accession>A0A0A5I743</accession>
<dbReference type="SMART" id="SM00342">
    <property type="entry name" value="HTH_ARAC"/>
    <property type="match status" value="1"/>
</dbReference>
<proteinExistence type="predicted"/>
<dbReference type="InterPro" id="IPR003313">
    <property type="entry name" value="AraC-bd"/>
</dbReference>